<dbReference type="PANTHER" id="PTHR10794">
    <property type="entry name" value="ABHYDROLASE DOMAIN-CONTAINING PROTEIN"/>
    <property type="match status" value="1"/>
</dbReference>
<evidence type="ECO:0000256" key="5">
    <source>
        <dbReference type="SAM" id="MobiDB-lite"/>
    </source>
</evidence>
<evidence type="ECO:0000259" key="6">
    <source>
        <dbReference type="Pfam" id="PF00561"/>
    </source>
</evidence>
<sequence length="490" mass="55894">MYGSGFFLSRVENHLAKKPIRFTKRQQEDKSVNTTEDNSNATTTAAAAATPASTTVPDILKNDVVEFSPDHAFYINPLLSSGHTQTAYSALNKFDKVHQVHYKREILTIQDTIYTLPTGEKLKYDQWKGQSTIAIDYALNSNRFQHDPNHLQYKPSHQGDKLPPRTEFKDPQQELIKNSDDKPLVIALHGLSGGSYEAYIRAVMEKAVDDPYNFDAIVLNSRGCAWHTITSPQLYNGLWTNDLRYFINEYVTKKWPNKRIYLMGFSLGGAILANYLGQEADAVSPQIKGAAMFGTPWDFPDGAYHLRDSIVGNKVYSPTMCQNLLKLLTRQSDLMSGSHDIIKQYKEDPTKFQLKFLKDFDDYFTSRLFGLNSANEYYRLASPIQRLMKIRVPTLIVSSKDDPVTGSRSLPYSETELNPYVTMVTTTIGGHLGWFTWNGGRWYTSPICQFFDELDKWNVDESSIDENVDLPFDISHSWKYDRLVDNMLVE</sequence>
<dbReference type="EMBL" id="JABWAB010000003">
    <property type="protein sequence ID" value="KAF6057429.1"/>
    <property type="molecule type" value="Genomic_DNA"/>
</dbReference>
<feature type="compositionally biased region" description="Basic and acidic residues" evidence="5">
    <location>
        <begin position="157"/>
        <end position="167"/>
    </location>
</feature>
<reference evidence="7" key="1">
    <citation type="submission" date="2020-03" db="EMBL/GenBank/DDBJ databases">
        <title>FDA dAtabase for Regulatory Grade micrObial Sequences (FDA-ARGOS): Supporting development and validation of Infectious Disease Dx tests.</title>
        <authorList>
            <person name="Campos J."/>
            <person name="Goldberg B."/>
            <person name="Tallon L."/>
            <person name="Sadzewicz L."/>
            <person name="Vavikolanu K."/>
            <person name="Mehta A."/>
            <person name="Aluvathingal J."/>
            <person name="Nadendla S."/>
            <person name="Nandy P."/>
            <person name="Geyer C."/>
            <person name="Yan Y."/>
            <person name="Sichtig H."/>
        </authorList>
    </citation>
    <scope>NUCLEOTIDE SEQUENCE [LARGE SCALE GENOMIC DNA]</scope>
    <source>
        <strain evidence="7">FDAARGOS_652</strain>
    </source>
</reference>
<dbReference type="Pfam" id="PF00561">
    <property type="entry name" value="Abhydrolase_1"/>
    <property type="match status" value="1"/>
</dbReference>
<dbReference type="GO" id="GO:0051793">
    <property type="term" value="P:medium-chain fatty acid catabolic process"/>
    <property type="evidence" value="ECO:0007669"/>
    <property type="project" value="TreeGrafter"/>
</dbReference>
<feature type="domain" description="AB hydrolase-1" evidence="6">
    <location>
        <begin position="183"/>
        <end position="431"/>
    </location>
</feature>
<name>A0A8X7TC16_CANPA</name>
<dbReference type="AlphaFoldDB" id="A0A8X7TC16"/>
<dbReference type="GO" id="GO:0008126">
    <property type="term" value="F:acetylesterase activity"/>
    <property type="evidence" value="ECO:0007669"/>
    <property type="project" value="TreeGrafter"/>
</dbReference>
<protein>
    <submittedName>
        <fullName evidence="7">Alpha/beta hydrolase family protein</fullName>
    </submittedName>
</protein>
<dbReference type="OrthoDB" id="5954035at2759"/>
<evidence type="ECO:0000256" key="3">
    <source>
        <dbReference type="ARBA" id="ARBA00022801"/>
    </source>
</evidence>
<dbReference type="Gene3D" id="3.40.50.1820">
    <property type="entry name" value="alpha/beta hydrolase"/>
    <property type="match status" value="1"/>
</dbReference>
<organism evidence="7 8">
    <name type="scientific">Candida parapsilosis</name>
    <name type="common">Yeast</name>
    <dbReference type="NCBI Taxonomy" id="5480"/>
    <lineage>
        <taxon>Eukaryota</taxon>
        <taxon>Fungi</taxon>
        <taxon>Dikarya</taxon>
        <taxon>Ascomycota</taxon>
        <taxon>Saccharomycotina</taxon>
        <taxon>Pichiomycetes</taxon>
        <taxon>Debaryomycetaceae</taxon>
        <taxon>Candida/Lodderomyces clade</taxon>
        <taxon>Candida</taxon>
    </lineage>
</organism>
<dbReference type="InterPro" id="IPR050960">
    <property type="entry name" value="AB_hydrolase_4_sf"/>
</dbReference>
<feature type="active site" description="Charge relay system" evidence="4">
    <location>
        <position position="431"/>
    </location>
</feature>
<dbReference type="InterPro" id="IPR000073">
    <property type="entry name" value="AB_hydrolase_1"/>
</dbReference>
<comment type="similarity">
    <text evidence="1">Belongs to the AB hydrolase superfamily. AB hydrolase 4 family.</text>
</comment>
<dbReference type="SUPFAM" id="SSF53474">
    <property type="entry name" value="alpha/beta-Hydrolases"/>
    <property type="match status" value="1"/>
</dbReference>
<dbReference type="GO" id="GO:0047372">
    <property type="term" value="F:monoacylglycerol lipase activity"/>
    <property type="evidence" value="ECO:0007669"/>
    <property type="project" value="TreeGrafter"/>
</dbReference>
<keyword evidence="3 7" id="KW-0378">Hydrolase</keyword>
<dbReference type="PROSITE" id="PS01133">
    <property type="entry name" value="UPF0017"/>
    <property type="match status" value="1"/>
</dbReference>
<feature type="region of interest" description="Disordered" evidence="5">
    <location>
        <begin position="148"/>
        <end position="167"/>
    </location>
</feature>
<feature type="active site" description="Charge relay system" evidence="4">
    <location>
        <position position="402"/>
    </location>
</feature>
<keyword evidence="2" id="KW-0719">Serine esterase</keyword>
<evidence type="ECO:0000256" key="4">
    <source>
        <dbReference type="PIRSR" id="PIRSR005211-1"/>
    </source>
</evidence>
<evidence type="ECO:0000313" key="7">
    <source>
        <dbReference type="EMBL" id="KAF6057429.1"/>
    </source>
</evidence>
<proteinExistence type="inferred from homology"/>
<feature type="region of interest" description="Disordered" evidence="5">
    <location>
        <begin position="19"/>
        <end position="49"/>
    </location>
</feature>
<dbReference type="InterPro" id="IPR000952">
    <property type="entry name" value="AB_hydrolase_4_CS"/>
</dbReference>
<evidence type="ECO:0000256" key="2">
    <source>
        <dbReference type="ARBA" id="ARBA00022487"/>
    </source>
</evidence>
<dbReference type="GO" id="GO:0051792">
    <property type="term" value="P:medium-chain fatty acid biosynthetic process"/>
    <property type="evidence" value="ECO:0007669"/>
    <property type="project" value="TreeGrafter"/>
</dbReference>
<feature type="active site" description="Charge relay system" evidence="4">
    <location>
        <position position="266"/>
    </location>
</feature>
<dbReference type="InterPro" id="IPR029058">
    <property type="entry name" value="AB_hydrolase_fold"/>
</dbReference>
<evidence type="ECO:0000256" key="1">
    <source>
        <dbReference type="ARBA" id="ARBA00010884"/>
    </source>
</evidence>
<gene>
    <name evidence="7" type="ORF">FOB60_001984</name>
</gene>
<dbReference type="PANTHER" id="PTHR10794:SF63">
    <property type="entry name" value="ALPHA_BETA HYDROLASE 1, ISOFORM A"/>
    <property type="match status" value="1"/>
</dbReference>
<evidence type="ECO:0000313" key="8">
    <source>
        <dbReference type="Proteomes" id="UP000590412"/>
    </source>
</evidence>
<dbReference type="PIRSF" id="PIRSF005211">
    <property type="entry name" value="Ab_hydro_YheT"/>
    <property type="match status" value="1"/>
</dbReference>
<dbReference type="Proteomes" id="UP000590412">
    <property type="component" value="Unassembled WGS sequence"/>
</dbReference>
<dbReference type="InterPro" id="IPR012020">
    <property type="entry name" value="ABHD4"/>
</dbReference>
<accession>A0A8X7TC16</accession>
<comment type="caution">
    <text evidence="7">The sequence shown here is derived from an EMBL/GenBank/DDBJ whole genome shotgun (WGS) entry which is preliminary data.</text>
</comment>